<proteinExistence type="predicted"/>
<keyword evidence="1" id="KW-0378">Hydrolase</keyword>
<dbReference type="GO" id="GO:0004519">
    <property type="term" value="F:endonuclease activity"/>
    <property type="evidence" value="ECO:0007669"/>
    <property type="project" value="UniProtKB-KW"/>
</dbReference>
<accession>A0A392UQG1</accession>
<protein>
    <submittedName>
        <fullName evidence="1">Endonuclease/exonuclease/phosphatase family protein</fullName>
    </submittedName>
</protein>
<keyword evidence="1" id="KW-0540">Nuclease</keyword>
<keyword evidence="2" id="KW-1185">Reference proteome</keyword>
<comment type="caution">
    <text evidence="1">The sequence shown here is derived from an EMBL/GenBank/DDBJ whole genome shotgun (WGS) entry which is preliminary data.</text>
</comment>
<dbReference type="AlphaFoldDB" id="A0A392UQG1"/>
<evidence type="ECO:0000313" key="2">
    <source>
        <dbReference type="Proteomes" id="UP000265520"/>
    </source>
</evidence>
<feature type="non-terminal residue" evidence="1">
    <location>
        <position position="42"/>
    </location>
</feature>
<dbReference type="GO" id="GO:0004527">
    <property type="term" value="F:exonuclease activity"/>
    <property type="evidence" value="ECO:0007669"/>
    <property type="project" value="UniProtKB-KW"/>
</dbReference>
<evidence type="ECO:0000313" key="1">
    <source>
        <dbReference type="EMBL" id="MCI75893.1"/>
    </source>
</evidence>
<sequence>MVNEENWGPRPSRMLKCWKNIPGYHHFVRDKWNALQIDGWGG</sequence>
<name>A0A392UQG1_9FABA</name>
<keyword evidence="1" id="KW-0255">Endonuclease</keyword>
<organism evidence="1 2">
    <name type="scientific">Trifolium medium</name>
    <dbReference type="NCBI Taxonomy" id="97028"/>
    <lineage>
        <taxon>Eukaryota</taxon>
        <taxon>Viridiplantae</taxon>
        <taxon>Streptophyta</taxon>
        <taxon>Embryophyta</taxon>
        <taxon>Tracheophyta</taxon>
        <taxon>Spermatophyta</taxon>
        <taxon>Magnoliopsida</taxon>
        <taxon>eudicotyledons</taxon>
        <taxon>Gunneridae</taxon>
        <taxon>Pentapetalae</taxon>
        <taxon>rosids</taxon>
        <taxon>fabids</taxon>
        <taxon>Fabales</taxon>
        <taxon>Fabaceae</taxon>
        <taxon>Papilionoideae</taxon>
        <taxon>50 kb inversion clade</taxon>
        <taxon>NPAAA clade</taxon>
        <taxon>Hologalegina</taxon>
        <taxon>IRL clade</taxon>
        <taxon>Trifolieae</taxon>
        <taxon>Trifolium</taxon>
    </lineage>
</organism>
<reference evidence="1 2" key="1">
    <citation type="journal article" date="2018" name="Front. Plant Sci.">
        <title>Red Clover (Trifolium pratense) and Zigzag Clover (T. medium) - A Picture of Genomic Similarities and Differences.</title>
        <authorList>
            <person name="Dluhosova J."/>
            <person name="Istvanek J."/>
            <person name="Nedelnik J."/>
            <person name="Repkova J."/>
        </authorList>
    </citation>
    <scope>NUCLEOTIDE SEQUENCE [LARGE SCALE GENOMIC DNA]</scope>
    <source>
        <strain evidence="2">cv. 10/8</strain>
        <tissue evidence="1">Leaf</tissue>
    </source>
</reference>
<dbReference type="EMBL" id="LXQA010893478">
    <property type="protein sequence ID" value="MCI75893.1"/>
    <property type="molecule type" value="Genomic_DNA"/>
</dbReference>
<dbReference type="Proteomes" id="UP000265520">
    <property type="component" value="Unassembled WGS sequence"/>
</dbReference>
<keyword evidence="1" id="KW-0269">Exonuclease</keyword>